<keyword evidence="10" id="KW-1185">Reference proteome</keyword>
<evidence type="ECO:0000313" key="9">
    <source>
        <dbReference type="EMBL" id="MCQ5121055.1"/>
    </source>
</evidence>
<keyword evidence="4 7" id="KW-0732">Signal</keyword>
<evidence type="ECO:0000256" key="4">
    <source>
        <dbReference type="ARBA" id="ARBA00022729"/>
    </source>
</evidence>
<dbReference type="Pfam" id="PF02608">
    <property type="entry name" value="Bmp"/>
    <property type="match status" value="1"/>
</dbReference>
<evidence type="ECO:0000259" key="8">
    <source>
        <dbReference type="Pfam" id="PF02608"/>
    </source>
</evidence>
<keyword evidence="5" id="KW-0472">Membrane</keyword>
<dbReference type="EMBL" id="JANGCH010000002">
    <property type="protein sequence ID" value="MCQ5121055.1"/>
    <property type="molecule type" value="Genomic_DNA"/>
</dbReference>
<keyword evidence="3" id="KW-1003">Cell membrane</keyword>
<evidence type="ECO:0000256" key="3">
    <source>
        <dbReference type="ARBA" id="ARBA00022475"/>
    </source>
</evidence>
<dbReference type="InterPro" id="IPR050957">
    <property type="entry name" value="BMP_lipoprotein"/>
</dbReference>
<gene>
    <name evidence="9" type="ORF">NE663_02110</name>
</gene>
<evidence type="ECO:0000256" key="2">
    <source>
        <dbReference type="ARBA" id="ARBA00008610"/>
    </source>
</evidence>
<dbReference type="RefSeq" id="WP_178200511.1">
    <property type="nucleotide sequence ID" value="NZ_CANTYB010000091.1"/>
</dbReference>
<dbReference type="Proteomes" id="UP001524435">
    <property type="component" value="Unassembled WGS sequence"/>
</dbReference>
<dbReference type="InterPro" id="IPR003760">
    <property type="entry name" value="PnrA-like"/>
</dbReference>
<dbReference type="SUPFAM" id="SSF53822">
    <property type="entry name" value="Periplasmic binding protein-like I"/>
    <property type="match status" value="1"/>
</dbReference>
<reference evidence="9 10" key="1">
    <citation type="submission" date="2022-06" db="EMBL/GenBank/DDBJ databases">
        <title>Isolation of gut microbiota from human fecal samples.</title>
        <authorList>
            <person name="Pamer E.G."/>
            <person name="Barat B."/>
            <person name="Waligurski E."/>
            <person name="Medina S."/>
            <person name="Paddock L."/>
            <person name="Mostad J."/>
        </authorList>
    </citation>
    <scope>NUCLEOTIDE SEQUENCE [LARGE SCALE GENOMIC DNA]</scope>
    <source>
        <strain evidence="9 10">DFI.6.1</strain>
    </source>
</reference>
<name>A0ABT1SIN2_9FIRM</name>
<dbReference type="InterPro" id="IPR028082">
    <property type="entry name" value="Peripla_BP_I"/>
</dbReference>
<evidence type="ECO:0000256" key="5">
    <source>
        <dbReference type="ARBA" id="ARBA00023136"/>
    </source>
</evidence>
<comment type="similarity">
    <text evidence="2">Belongs to the BMP lipoprotein family.</text>
</comment>
<proteinExistence type="inferred from homology"/>
<accession>A0ABT1SIN2</accession>
<sequence>MNKFTKVGLVAMLAATTLAGCGSDGGSDSATCPIRVGFVTDVGGIDDHSFNEGTWNGIKEFAKENGLDDSCIKYMQSKNDSDYEPNLSSFADEGYDLVVAAGFKFDKAIENVAPTYPDTHFLVIDTVSKEANVQSATFKAEQSSYLAGVAAAMQTKAQGGDTVGFIGGEEQDLIIAFQAGFEQGVKSIDPNMKIYVDYAGGFDKTEMGSTLAEKQYAAGAKVIYHAAGGTGNGVFAAAVARAEKGEEVWVIGVDSDQYDTGIYDKDNNKSVTLTSALKRVDVAAKSAAKQVLDGEFKAEPIVYTIAEDGVGLPEENPNISDEIQAKLDEVVQDMKDGKIEVTTERQIENGQVG</sequence>
<feature type="domain" description="ABC transporter substrate-binding protein PnrA-like" evidence="8">
    <location>
        <begin position="37"/>
        <end position="342"/>
    </location>
</feature>
<evidence type="ECO:0000256" key="7">
    <source>
        <dbReference type="SAM" id="SignalP"/>
    </source>
</evidence>
<dbReference type="CDD" id="cd06354">
    <property type="entry name" value="PBP1_PrnA-like"/>
    <property type="match status" value="1"/>
</dbReference>
<evidence type="ECO:0000313" key="10">
    <source>
        <dbReference type="Proteomes" id="UP001524435"/>
    </source>
</evidence>
<dbReference type="Gene3D" id="3.40.50.2300">
    <property type="match status" value="2"/>
</dbReference>
<protein>
    <submittedName>
        <fullName evidence="9">BMP family ABC transporter substrate-binding protein</fullName>
    </submittedName>
</protein>
<feature type="signal peptide" evidence="7">
    <location>
        <begin position="1"/>
        <end position="19"/>
    </location>
</feature>
<dbReference type="PROSITE" id="PS51257">
    <property type="entry name" value="PROKAR_LIPOPROTEIN"/>
    <property type="match status" value="1"/>
</dbReference>
<keyword evidence="6" id="KW-0449">Lipoprotein</keyword>
<organism evidence="9 10">
    <name type="scientific">Massilicoli timonensis</name>
    <dbReference type="NCBI Taxonomy" id="2015901"/>
    <lineage>
        <taxon>Bacteria</taxon>
        <taxon>Bacillati</taxon>
        <taxon>Bacillota</taxon>
        <taxon>Erysipelotrichia</taxon>
        <taxon>Erysipelotrichales</taxon>
        <taxon>Erysipelotrichaceae</taxon>
        <taxon>Massilicoli</taxon>
    </lineage>
</organism>
<dbReference type="PANTHER" id="PTHR34296:SF2">
    <property type="entry name" value="ABC TRANSPORTER GUANOSINE-BINDING PROTEIN NUPN"/>
    <property type="match status" value="1"/>
</dbReference>
<evidence type="ECO:0000256" key="6">
    <source>
        <dbReference type="ARBA" id="ARBA00023288"/>
    </source>
</evidence>
<feature type="chain" id="PRO_5046270440" evidence="7">
    <location>
        <begin position="20"/>
        <end position="353"/>
    </location>
</feature>
<evidence type="ECO:0000256" key="1">
    <source>
        <dbReference type="ARBA" id="ARBA00004193"/>
    </source>
</evidence>
<comment type="subcellular location">
    <subcellularLocation>
        <location evidence="1">Cell membrane</location>
        <topology evidence="1">Lipid-anchor</topology>
    </subcellularLocation>
</comment>
<comment type="caution">
    <text evidence="9">The sequence shown here is derived from an EMBL/GenBank/DDBJ whole genome shotgun (WGS) entry which is preliminary data.</text>
</comment>
<dbReference type="PANTHER" id="PTHR34296">
    <property type="entry name" value="TRANSCRIPTIONAL ACTIVATOR PROTEIN MED"/>
    <property type="match status" value="1"/>
</dbReference>